<keyword evidence="2" id="KW-1185">Reference proteome</keyword>
<reference evidence="1 2" key="1">
    <citation type="submission" date="2019-03" db="EMBL/GenBank/DDBJ databases">
        <title>First draft genome of Liparis tanakae, snailfish: a comprehensive survey of snailfish specific genes.</title>
        <authorList>
            <person name="Kim W."/>
            <person name="Song I."/>
            <person name="Jeong J.-H."/>
            <person name="Kim D."/>
            <person name="Kim S."/>
            <person name="Ryu S."/>
            <person name="Song J.Y."/>
            <person name="Lee S.K."/>
        </authorList>
    </citation>
    <scope>NUCLEOTIDE SEQUENCE [LARGE SCALE GENOMIC DNA]</scope>
    <source>
        <tissue evidence="1">Muscle</tissue>
    </source>
</reference>
<dbReference type="AlphaFoldDB" id="A0A4Z2I8V7"/>
<dbReference type="EMBL" id="SRLO01000114">
    <property type="protein sequence ID" value="TNN74417.1"/>
    <property type="molecule type" value="Genomic_DNA"/>
</dbReference>
<sequence length="194" mass="21338">MQTPHRRTAPTGNRTHGPLAEAIRYHTAAPRDIKKARDATWQISNNKQLRDAAYIGQRRQTIGFAAGTERCSANDLFADRSGRLRPRQTISSQPEVGHVTSCDSTLIHPFVSSIIPILMCRVDKGKAPYACHHLALHPAPSVLLIPSRLHAGCPHQLRTVPPAALRAEVEKCSPQLKVWRPACWTLVAIGSAKV</sequence>
<protein>
    <submittedName>
        <fullName evidence="1">Uncharacterized protein</fullName>
    </submittedName>
</protein>
<evidence type="ECO:0000313" key="1">
    <source>
        <dbReference type="EMBL" id="TNN74417.1"/>
    </source>
</evidence>
<name>A0A4Z2I8V7_9TELE</name>
<gene>
    <name evidence="1" type="ORF">EYF80_015376</name>
</gene>
<evidence type="ECO:0000313" key="2">
    <source>
        <dbReference type="Proteomes" id="UP000314294"/>
    </source>
</evidence>
<accession>A0A4Z2I8V7</accession>
<comment type="caution">
    <text evidence="1">The sequence shown here is derived from an EMBL/GenBank/DDBJ whole genome shotgun (WGS) entry which is preliminary data.</text>
</comment>
<organism evidence="1 2">
    <name type="scientific">Liparis tanakae</name>
    <name type="common">Tanaka's snailfish</name>
    <dbReference type="NCBI Taxonomy" id="230148"/>
    <lineage>
        <taxon>Eukaryota</taxon>
        <taxon>Metazoa</taxon>
        <taxon>Chordata</taxon>
        <taxon>Craniata</taxon>
        <taxon>Vertebrata</taxon>
        <taxon>Euteleostomi</taxon>
        <taxon>Actinopterygii</taxon>
        <taxon>Neopterygii</taxon>
        <taxon>Teleostei</taxon>
        <taxon>Neoteleostei</taxon>
        <taxon>Acanthomorphata</taxon>
        <taxon>Eupercaria</taxon>
        <taxon>Perciformes</taxon>
        <taxon>Cottioidei</taxon>
        <taxon>Cottales</taxon>
        <taxon>Liparidae</taxon>
        <taxon>Liparis</taxon>
    </lineage>
</organism>
<proteinExistence type="predicted"/>
<dbReference type="Proteomes" id="UP000314294">
    <property type="component" value="Unassembled WGS sequence"/>
</dbReference>